<evidence type="ECO:0000313" key="2">
    <source>
        <dbReference type="Proteomes" id="UP000663720"/>
    </source>
</evidence>
<dbReference type="AlphaFoldDB" id="A0A975GIB5"/>
<gene>
    <name evidence="1" type="ORF">dnl_41120</name>
</gene>
<reference evidence="1" key="1">
    <citation type="journal article" date="2021" name="Microb. Physiol.">
        <title>Proteogenomic Insights into the Physiology of Marine, Sulfate-Reducing, Filamentous Desulfonema limicola and Desulfonema magnum.</title>
        <authorList>
            <person name="Schnaars V."/>
            <person name="Wohlbrand L."/>
            <person name="Scheve S."/>
            <person name="Hinrichs C."/>
            <person name="Reinhardt R."/>
            <person name="Rabus R."/>
        </authorList>
    </citation>
    <scope>NUCLEOTIDE SEQUENCE</scope>
    <source>
        <strain evidence="1">5ac10</strain>
    </source>
</reference>
<sequence length="177" mass="21344">MIHYQIKANNDPIRDKMAEIDDHVASCVYVKKNQSFLKKLFPDKDQREAAEHELRLSHTEFNFRERALEIARNAQLRAIEEMYNDYLVRGKIPIRRERSEFILEQKKMLENRLMQLVNEFENSLVAEYERAENISIPSLKNRKFDMLEKTIENYYELIDKLRDHFREILDQGVEYSS</sequence>
<dbReference type="RefSeq" id="WP_207687765.1">
    <property type="nucleotide sequence ID" value="NZ_CP061799.1"/>
</dbReference>
<name>A0A975GIB5_9BACT</name>
<evidence type="ECO:0000313" key="1">
    <source>
        <dbReference type="EMBL" id="QTA81763.1"/>
    </source>
</evidence>
<keyword evidence="2" id="KW-1185">Reference proteome</keyword>
<dbReference type="Proteomes" id="UP000663720">
    <property type="component" value="Chromosome"/>
</dbReference>
<proteinExistence type="predicted"/>
<dbReference type="EMBL" id="CP061799">
    <property type="protein sequence ID" value="QTA81763.1"/>
    <property type="molecule type" value="Genomic_DNA"/>
</dbReference>
<protein>
    <submittedName>
        <fullName evidence="1">Uncharacterized protein</fullName>
    </submittedName>
</protein>
<dbReference type="KEGG" id="dli:dnl_41120"/>
<organism evidence="1 2">
    <name type="scientific">Desulfonema limicola</name>
    <dbReference type="NCBI Taxonomy" id="45656"/>
    <lineage>
        <taxon>Bacteria</taxon>
        <taxon>Pseudomonadati</taxon>
        <taxon>Thermodesulfobacteriota</taxon>
        <taxon>Desulfobacteria</taxon>
        <taxon>Desulfobacterales</taxon>
        <taxon>Desulfococcaceae</taxon>
        <taxon>Desulfonema</taxon>
    </lineage>
</organism>
<accession>A0A975GIB5</accession>